<dbReference type="RefSeq" id="XP_009171584.1">
    <property type="nucleotide sequence ID" value="XM_009173320.1"/>
</dbReference>
<dbReference type="Pfam" id="PF10613">
    <property type="entry name" value="Lig_chan-Glu_bd"/>
    <property type="match status" value="1"/>
</dbReference>
<comment type="subcellular location">
    <subcellularLocation>
        <location evidence="1">Membrane</location>
        <topology evidence="1">Multi-pass membrane protein</topology>
    </subcellularLocation>
</comment>
<keyword evidence="6 11" id="KW-0472">Membrane</keyword>
<evidence type="ECO:0000256" key="1">
    <source>
        <dbReference type="ARBA" id="ARBA00004141"/>
    </source>
</evidence>
<evidence type="ECO:0000256" key="11">
    <source>
        <dbReference type="SAM" id="Phobius"/>
    </source>
</evidence>
<keyword evidence="8" id="KW-0325">Glycoprotein</keyword>
<accession>A0A075AAV6</accession>
<sequence>MVARRPSEEQCEEQYELYSSSDGMYGDMINDTHWSGLIGDLLNKSFDFAAAAITVTKSRSKVVQYLGPFMEEKTSILMVIPTSPWGLFRMLQPFKHDVWLLLATCIILVGCLLYYTNRRSLLSAYNQGIQTERTNDEEVSFSENLWCSIKSFLFQAVSKRGRMITLSVMSPPGLEVYPVASSARTILLSFWLLALLTRTFWQADMTAHLTRKSNKLPINSLEEFAAQDKIRPLLIKGTATYQMFKDPAASEVHRRVYQKYVEQQSNVTSLSQAVKMILNTSQYAVIGGHHALSYATAMHCLELDWVSDDGGNYHLGFAALPGERYAEAVSLYLSKLKETGVIDRLRNKWWFTMNKCGVHETEYHSLGLQRSAGALIILTAFVALSLLSLLVEMAWDRLARTRKTVAESDQRSVVDEKGDYEYQEYEVE</sequence>
<dbReference type="GO" id="GO:0015276">
    <property type="term" value="F:ligand-gated monoatomic ion channel activity"/>
    <property type="evidence" value="ECO:0007669"/>
    <property type="project" value="InterPro"/>
</dbReference>
<keyword evidence="2" id="KW-0813">Transport</keyword>
<keyword evidence="5" id="KW-0406">Ion transport</keyword>
<proteinExistence type="predicted"/>
<dbReference type="STRING" id="6198.A0A075AAV6"/>
<dbReference type="KEGG" id="ovi:T265_07724"/>
<dbReference type="AlphaFoldDB" id="A0A075AAV6"/>
<keyword evidence="7" id="KW-0675">Receptor</keyword>
<dbReference type="PANTHER" id="PTHR18966">
    <property type="entry name" value="IONOTROPIC GLUTAMATE RECEPTOR"/>
    <property type="match status" value="1"/>
</dbReference>
<evidence type="ECO:0000256" key="6">
    <source>
        <dbReference type="ARBA" id="ARBA00023136"/>
    </source>
</evidence>
<keyword evidence="3 11" id="KW-0812">Transmembrane</keyword>
<evidence type="ECO:0000313" key="13">
    <source>
        <dbReference type="EMBL" id="KER24679.1"/>
    </source>
</evidence>
<dbReference type="CTD" id="20321903"/>
<evidence type="ECO:0000313" key="14">
    <source>
        <dbReference type="Proteomes" id="UP000054324"/>
    </source>
</evidence>
<evidence type="ECO:0000256" key="2">
    <source>
        <dbReference type="ARBA" id="ARBA00022448"/>
    </source>
</evidence>
<keyword evidence="10" id="KW-0407">Ion channel</keyword>
<gene>
    <name evidence="13" type="ORF">T265_07724</name>
</gene>
<dbReference type="SUPFAM" id="SSF53850">
    <property type="entry name" value="Periplasmic binding protein-like II"/>
    <property type="match status" value="1"/>
</dbReference>
<feature type="domain" description="Ionotropic glutamate receptor C-terminal" evidence="12">
    <location>
        <begin position="2"/>
        <end position="352"/>
    </location>
</feature>
<evidence type="ECO:0000256" key="10">
    <source>
        <dbReference type="ARBA" id="ARBA00023303"/>
    </source>
</evidence>
<dbReference type="EMBL" id="KL596801">
    <property type="protein sequence ID" value="KER24679.1"/>
    <property type="molecule type" value="Genomic_DNA"/>
</dbReference>
<dbReference type="GeneID" id="20321903"/>
<evidence type="ECO:0000256" key="4">
    <source>
        <dbReference type="ARBA" id="ARBA00022989"/>
    </source>
</evidence>
<dbReference type="InterPro" id="IPR015683">
    <property type="entry name" value="Ionotropic_Glu_rcpt"/>
</dbReference>
<dbReference type="OrthoDB" id="9997229at2759"/>
<organism evidence="13 14">
    <name type="scientific">Opisthorchis viverrini</name>
    <name type="common">Southeast Asian liver fluke</name>
    <dbReference type="NCBI Taxonomy" id="6198"/>
    <lineage>
        <taxon>Eukaryota</taxon>
        <taxon>Metazoa</taxon>
        <taxon>Spiralia</taxon>
        <taxon>Lophotrochozoa</taxon>
        <taxon>Platyhelminthes</taxon>
        <taxon>Trematoda</taxon>
        <taxon>Digenea</taxon>
        <taxon>Opisthorchiida</taxon>
        <taxon>Opisthorchiata</taxon>
        <taxon>Opisthorchiidae</taxon>
        <taxon>Opisthorchis</taxon>
    </lineage>
</organism>
<name>A0A075AAV6_OPIVI</name>
<feature type="transmembrane region" description="Helical" evidence="11">
    <location>
        <begin position="372"/>
        <end position="391"/>
    </location>
</feature>
<dbReference type="InterPro" id="IPR019594">
    <property type="entry name" value="Glu/Gly-bd"/>
</dbReference>
<feature type="transmembrane region" description="Helical" evidence="11">
    <location>
        <begin position="98"/>
        <end position="116"/>
    </location>
</feature>
<evidence type="ECO:0000259" key="12">
    <source>
        <dbReference type="SMART" id="SM00079"/>
    </source>
</evidence>
<dbReference type="Proteomes" id="UP000054324">
    <property type="component" value="Unassembled WGS sequence"/>
</dbReference>
<evidence type="ECO:0000256" key="3">
    <source>
        <dbReference type="ARBA" id="ARBA00022692"/>
    </source>
</evidence>
<dbReference type="GO" id="GO:0016020">
    <property type="term" value="C:membrane"/>
    <property type="evidence" value="ECO:0007669"/>
    <property type="project" value="UniProtKB-SubCell"/>
</dbReference>
<protein>
    <recommendedName>
        <fullName evidence="12">Ionotropic glutamate receptor C-terminal domain-containing protein</fullName>
    </recommendedName>
</protein>
<evidence type="ECO:0000256" key="7">
    <source>
        <dbReference type="ARBA" id="ARBA00023170"/>
    </source>
</evidence>
<reference evidence="13 14" key="1">
    <citation type="submission" date="2013-11" db="EMBL/GenBank/DDBJ databases">
        <title>Opisthorchis viverrini - life in the bile duct.</title>
        <authorList>
            <person name="Young N.D."/>
            <person name="Nagarajan N."/>
            <person name="Lin S.J."/>
            <person name="Korhonen P.K."/>
            <person name="Jex A.R."/>
            <person name="Hall R.S."/>
            <person name="Safavi-Hemami H."/>
            <person name="Kaewkong W."/>
            <person name="Bertrand D."/>
            <person name="Gao S."/>
            <person name="Seet Q."/>
            <person name="Wongkham S."/>
            <person name="Teh B.T."/>
            <person name="Wongkham C."/>
            <person name="Intapan P.M."/>
            <person name="Maleewong W."/>
            <person name="Yang X."/>
            <person name="Hu M."/>
            <person name="Wang Z."/>
            <person name="Hofmann A."/>
            <person name="Sternberg P.W."/>
            <person name="Tan P."/>
            <person name="Wang J."/>
            <person name="Gasser R.B."/>
        </authorList>
    </citation>
    <scope>NUCLEOTIDE SEQUENCE [LARGE SCALE GENOMIC DNA]</scope>
</reference>
<dbReference type="SMART" id="SM00079">
    <property type="entry name" value="PBPe"/>
    <property type="match status" value="1"/>
</dbReference>
<keyword evidence="9" id="KW-1071">Ligand-gated ion channel</keyword>
<evidence type="ECO:0000256" key="9">
    <source>
        <dbReference type="ARBA" id="ARBA00023286"/>
    </source>
</evidence>
<dbReference type="Pfam" id="PF00060">
    <property type="entry name" value="Lig_chan"/>
    <property type="match status" value="1"/>
</dbReference>
<evidence type="ECO:0000256" key="8">
    <source>
        <dbReference type="ARBA" id="ARBA00023180"/>
    </source>
</evidence>
<evidence type="ECO:0000256" key="5">
    <source>
        <dbReference type="ARBA" id="ARBA00023065"/>
    </source>
</evidence>
<keyword evidence="4 11" id="KW-1133">Transmembrane helix</keyword>
<keyword evidence="14" id="KW-1185">Reference proteome</keyword>
<dbReference type="Gene3D" id="1.10.287.70">
    <property type="match status" value="1"/>
</dbReference>
<dbReference type="InterPro" id="IPR001320">
    <property type="entry name" value="Iontro_rcpt_C"/>
</dbReference>
<dbReference type="Gene3D" id="3.40.190.10">
    <property type="entry name" value="Periplasmic binding protein-like II"/>
    <property type="match status" value="1"/>
</dbReference>